<name>A0A1V2LRQ4_PICKU</name>
<sequence>MSAVNTGSVGGVKKQNRPSMVCSNCRRRKIKCDKKMPCTRCKISKIEDTCSYGLPLTASNSTDTRYSDESTYFYDGSPRYVENARHSSKLFNQKTNELKMPLFSKAEGKSIEYHSPLTLEAMFGSNTKYTKFKSMVPSMFTDKSIDEKSSKVRQAAKQELIALSGEYSKEEIDLCIRKFFLPNMNAINERLAEYERQIKNGSLMSFIPLQRSFDHLNEMIIPDPLIPGEFIYNEPGELEHYNTFGIVAATLRMISIVVEFDDSLHFHYNYNLSVDTMSHFSLKIASFTDYKNKPTFQSLIILLINRMCHFVLDLSGNDSNNSVYSIIIVEMIFRLGIHIRVDHMYGYSEEEVRAVWNVIQFIDSYTSVLTGEPLKIDHSICVPRLYDFWEPVILFFRKLSITFMSVNPISLNQLICLADSASCLLTTFKPFEEILNNEDSGPAKFGFTVIVKSEFITVSQILLLNIRLSLDDVDKISNDISERDRELVEEIKLKCECQLFYLLTITFKLIKKIVNGEFTHAEQSSRLTVVMRSLFSFFMQVGNRLIFYHLAVFSKTHFQAADSIPPPDKDDDNEIMPGSFDDISIEDAEKCIGMELDQISSNDMHFKRMMKLKTSLVCLSDFLNEFYVSVSNKSPLLLVGNFSIHFKFLLLICTILKNIHEHKKEQLRMNPSYTLTKKEWSKIINKTMTTLGNQNQRIDDVIEDECSASRSMFSDFNILDSEDLRNQFLLDDDLDGGIGESNTYRERASDSDITAPIMGGNSQQGDKSTAGKGQVNKESLGSPSVLAISNLRCPSPPPILQHNRSVKNVDDVRSVLNESDSRERPKNGGSTSTDYLVGKTLDRVDSTISDINIGGANNINSSNNNFNNLIASLSSQSSDIGGLDVEENPSISKVLDTHSNFNDAAAAKAVTAAMAAQMAREKLQNDHINSKGETVHLQQPSQHQHQRTPSMHAHFYLDDTLRHPSSAPRSRSGSASQSDVILKPSFETSMNISGSNSPSLIVQAGASNLNDVKTSSRNGSVCVQLPTSPPGHGMGANGSIVSVPQICLSGGITPAMVASRLQHDDGKLHVLFGACGSVSIKKTKLIINKLDDIYKNKISIQLILTGSACNFISKGEFSSNIHIWKDVDEWSSWNIRTDPVLHIELRKWADILIIAPLTANTLSKIALGLCDNLLTNVVRAWNTQYPILLAPAMVSFAYTSVITKRHSKVIREHMPWIEILKPTEKVMSSYGEIGM</sequence>
<dbReference type="InterPro" id="IPR003382">
    <property type="entry name" value="Flavoprotein"/>
</dbReference>
<dbReference type="SMART" id="SM00066">
    <property type="entry name" value="GAL4"/>
    <property type="match status" value="1"/>
</dbReference>
<feature type="region of interest" description="Disordered" evidence="2">
    <location>
        <begin position="740"/>
        <end position="779"/>
    </location>
</feature>
<dbReference type="AlphaFoldDB" id="A0A1V2LRQ4"/>
<dbReference type="GO" id="GO:0010181">
    <property type="term" value="F:FMN binding"/>
    <property type="evidence" value="ECO:0007669"/>
    <property type="project" value="TreeGrafter"/>
</dbReference>
<dbReference type="EMBL" id="MQVM01000004">
    <property type="protein sequence ID" value="ONH76236.1"/>
    <property type="molecule type" value="Genomic_DNA"/>
</dbReference>
<dbReference type="GO" id="GO:0071513">
    <property type="term" value="C:phosphopantothenoylcysteine decarboxylase complex"/>
    <property type="evidence" value="ECO:0007669"/>
    <property type="project" value="TreeGrafter"/>
</dbReference>
<dbReference type="GO" id="GO:0004633">
    <property type="term" value="F:phosphopantothenoylcysteine decarboxylase activity"/>
    <property type="evidence" value="ECO:0007669"/>
    <property type="project" value="TreeGrafter"/>
</dbReference>
<comment type="similarity">
    <text evidence="1">Belongs to the HFCD (homooligomeric flavin containing Cys decarboxylase) superfamily.</text>
</comment>
<dbReference type="InterPro" id="IPR001138">
    <property type="entry name" value="Zn2Cys6_DnaBD"/>
</dbReference>
<dbReference type="Proteomes" id="UP000189274">
    <property type="component" value="Unassembled WGS sequence"/>
</dbReference>
<evidence type="ECO:0000313" key="5">
    <source>
        <dbReference type="Proteomes" id="UP000189274"/>
    </source>
</evidence>
<dbReference type="VEuPathDB" id="FungiDB:C5L36_0C10300"/>
<dbReference type="Pfam" id="PF02441">
    <property type="entry name" value="Flavoprotein"/>
    <property type="match status" value="1"/>
</dbReference>
<dbReference type="GO" id="GO:0000981">
    <property type="term" value="F:DNA-binding transcription factor activity, RNA polymerase II-specific"/>
    <property type="evidence" value="ECO:0007669"/>
    <property type="project" value="InterPro"/>
</dbReference>
<evidence type="ECO:0000256" key="1">
    <source>
        <dbReference type="ARBA" id="ARBA00038350"/>
    </source>
</evidence>
<dbReference type="InterPro" id="IPR036864">
    <property type="entry name" value="Zn2-C6_fun-type_DNA-bd_sf"/>
</dbReference>
<dbReference type="Pfam" id="PF00172">
    <property type="entry name" value="Zn_clus"/>
    <property type="match status" value="1"/>
</dbReference>
<comment type="caution">
    <text evidence="4">The sequence shown here is derived from an EMBL/GenBank/DDBJ whole genome shotgun (WGS) entry which is preliminary data.</text>
</comment>
<dbReference type="VEuPathDB" id="FungiDB:C5L36_0C10290"/>
<dbReference type="Gene3D" id="3.40.50.1950">
    <property type="entry name" value="Flavin prenyltransferase-like"/>
    <property type="match status" value="1"/>
</dbReference>
<feature type="non-terminal residue" evidence="4">
    <location>
        <position position="1235"/>
    </location>
</feature>
<dbReference type="InterPro" id="IPR036551">
    <property type="entry name" value="Flavin_trans-like"/>
</dbReference>
<feature type="domain" description="Zn(2)-C6 fungal-type" evidence="3">
    <location>
        <begin position="21"/>
        <end position="52"/>
    </location>
</feature>
<dbReference type="SUPFAM" id="SSF52507">
    <property type="entry name" value="Homo-oligomeric flavin-containing Cys decarboxylases, HFCD"/>
    <property type="match status" value="1"/>
</dbReference>
<gene>
    <name evidence="4" type="ORF">BOH78_1175</name>
</gene>
<organism evidence="4 5">
    <name type="scientific">Pichia kudriavzevii</name>
    <name type="common">Yeast</name>
    <name type="synonym">Issatchenkia orientalis</name>
    <dbReference type="NCBI Taxonomy" id="4909"/>
    <lineage>
        <taxon>Eukaryota</taxon>
        <taxon>Fungi</taxon>
        <taxon>Dikarya</taxon>
        <taxon>Ascomycota</taxon>
        <taxon>Saccharomycotina</taxon>
        <taxon>Pichiomycetes</taxon>
        <taxon>Pichiales</taxon>
        <taxon>Pichiaceae</taxon>
        <taxon>Pichia</taxon>
    </lineage>
</organism>
<dbReference type="PROSITE" id="PS50048">
    <property type="entry name" value="ZN2_CY6_FUNGAL_2"/>
    <property type="match status" value="1"/>
</dbReference>
<dbReference type="PANTHER" id="PTHR14359:SF17">
    <property type="entry name" value="PHOSPHOPANTOTHENOYLCYSTEINE DECARBOXYLASE SUBUNIT SIS2-RELATED"/>
    <property type="match status" value="1"/>
</dbReference>
<dbReference type="CDD" id="cd00067">
    <property type="entry name" value="GAL4"/>
    <property type="match status" value="1"/>
</dbReference>
<reference evidence="5" key="1">
    <citation type="journal article" date="2017" name="Genome Announc.">
        <title>Genome sequences of Cyberlindnera fabianii 65, Pichia kudriavzevii 129, and Saccharomyces cerevisiae 131 isolated from fermented masau fruits in Zimbabwe.</title>
        <authorList>
            <person name="van Rijswijck I.M.H."/>
            <person name="Derks M.F.L."/>
            <person name="Abee T."/>
            <person name="de Ridder D."/>
            <person name="Smid E.J."/>
        </authorList>
    </citation>
    <scope>NUCLEOTIDE SEQUENCE [LARGE SCALE GENOMIC DNA]</scope>
    <source>
        <strain evidence="5">129</strain>
    </source>
</reference>
<evidence type="ECO:0000313" key="4">
    <source>
        <dbReference type="EMBL" id="ONH76236.1"/>
    </source>
</evidence>
<dbReference type="PANTHER" id="PTHR14359">
    <property type="entry name" value="HOMO-OLIGOMERIC FLAVIN CONTAINING CYS DECARBOXYLASE FAMILY"/>
    <property type="match status" value="1"/>
</dbReference>
<dbReference type="GO" id="GO:0008270">
    <property type="term" value="F:zinc ion binding"/>
    <property type="evidence" value="ECO:0007669"/>
    <property type="project" value="InterPro"/>
</dbReference>
<dbReference type="Gene3D" id="4.10.240.10">
    <property type="entry name" value="Zn(2)-C6 fungal-type DNA-binding domain"/>
    <property type="match status" value="1"/>
</dbReference>
<evidence type="ECO:0000256" key="2">
    <source>
        <dbReference type="SAM" id="MobiDB-lite"/>
    </source>
</evidence>
<accession>A0A1V2LRQ4</accession>
<evidence type="ECO:0000259" key="3">
    <source>
        <dbReference type="PROSITE" id="PS50048"/>
    </source>
</evidence>
<dbReference type="SUPFAM" id="SSF57701">
    <property type="entry name" value="Zn2/Cys6 DNA-binding domain"/>
    <property type="match status" value="1"/>
</dbReference>
<proteinExistence type="inferred from homology"/>
<protein>
    <submittedName>
        <fullName evidence="4">Protein SIS2</fullName>
    </submittedName>
</protein>
<dbReference type="GO" id="GO:0015937">
    <property type="term" value="P:coenzyme A biosynthetic process"/>
    <property type="evidence" value="ECO:0007669"/>
    <property type="project" value="TreeGrafter"/>
</dbReference>
<dbReference type="PROSITE" id="PS00463">
    <property type="entry name" value="ZN2_CY6_FUNGAL_1"/>
    <property type="match status" value="1"/>
</dbReference>